<reference evidence="1 2" key="1">
    <citation type="submission" date="2019-03" db="EMBL/GenBank/DDBJ databases">
        <title>Empedobacter tilapiae sp. nov., isolated from an intestine of Nile tilapia Oreochromis niloticus.</title>
        <authorList>
            <person name="Kim Y.-O."/>
            <person name="Yoon J.-H."/>
        </authorList>
    </citation>
    <scope>NUCLEOTIDE SEQUENCE [LARGE SCALE GENOMIC DNA]</scope>
    <source>
        <strain evidence="1 2">MRS2</strain>
    </source>
</reference>
<keyword evidence="2" id="KW-1185">Reference proteome</keyword>
<name>A0A4Z1BIF3_9FLAO</name>
<dbReference type="RefSeq" id="WP_135834611.1">
    <property type="nucleotide sequence ID" value="NZ_CAUQWU010000006.1"/>
</dbReference>
<protein>
    <submittedName>
        <fullName evidence="1">Uncharacterized protein</fullName>
    </submittedName>
</protein>
<dbReference type="Proteomes" id="UP000297998">
    <property type="component" value="Unassembled WGS sequence"/>
</dbReference>
<evidence type="ECO:0000313" key="1">
    <source>
        <dbReference type="EMBL" id="TGN29154.1"/>
    </source>
</evidence>
<proteinExistence type="predicted"/>
<comment type="caution">
    <text evidence="1">The sequence shown here is derived from an EMBL/GenBank/DDBJ whole genome shotgun (WGS) entry which is preliminary data.</text>
</comment>
<dbReference type="AlphaFoldDB" id="A0A4Z1BIF3"/>
<sequence length="119" mass="13340">MSRSFLVVIFLFNTFILFGQTVYKTPSGKKYHTSTCRYVKNVSNSLSINEAKRMGLSACTQCKPTLKNESKYSTGLGIRANEAKGVSHKSSQCRGKTKAGLRCKRMTKNINGFCFQHEN</sequence>
<gene>
    <name evidence="1" type="ORF">E4J94_04150</name>
</gene>
<dbReference type="EMBL" id="SRPE01000003">
    <property type="protein sequence ID" value="TGN29154.1"/>
    <property type="molecule type" value="Genomic_DNA"/>
</dbReference>
<organism evidence="1 2">
    <name type="scientific">Empedobacter tilapiae</name>
    <dbReference type="NCBI Taxonomy" id="2491114"/>
    <lineage>
        <taxon>Bacteria</taxon>
        <taxon>Pseudomonadati</taxon>
        <taxon>Bacteroidota</taxon>
        <taxon>Flavobacteriia</taxon>
        <taxon>Flavobacteriales</taxon>
        <taxon>Weeksellaceae</taxon>
        <taxon>Empedobacter</taxon>
    </lineage>
</organism>
<accession>A0A4Z1BIF3</accession>
<dbReference type="OrthoDB" id="666576at2"/>
<evidence type="ECO:0000313" key="2">
    <source>
        <dbReference type="Proteomes" id="UP000297998"/>
    </source>
</evidence>